<evidence type="ECO:0000313" key="2">
    <source>
        <dbReference type="Proteomes" id="UP001567538"/>
    </source>
</evidence>
<name>A0ABD1GJ71_SALDI</name>
<reference evidence="1 2" key="1">
    <citation type="submission" date="2024-06" db="EMBL/GenBank/DDBJ databases">
        <title>A chromosome level genome sequence of Diviner's sage (Salvia divinorum).</title>
        <authorList>
            <person name="Ford S.A."/>
            <person name="Ro D.-K."/>
            <person name="Ness R.W."/>
            <person name="Phillips M.A."/>
        </authorList>
    </citation>
    <scope>NUCLEOTIDE SEQUENCE [LARGE SCALE GENOMIC DNA]</scope>
    <source>
        <strain evidence="1">SAF-2024a</strain>
        <tissue evidence="1">Leaf</tissue>
    </source>
</reference>
<evidence type="ECO:0000313" key="1">
    <source>
        <dbReference type="EMBL" id="KAL1543098.1"/>
    </source>
</evidence>
<gene>
    <name evidence="1" type="ORF">AAHA92_20112</name>
</gene>
<dbReference type="Proteomes" id="UP001567538">
    <property type="component" value="Unassembled WGS sequence"/>
</dbReference>
<dbReference type="AlphaFoldDB" id="A0ABD1GJ71"/>
<accession>A0ABD1GJ71</accession>
<sequence length="131" mass="14959">MLLEEMLRQVFLSICHVEKLSLTDLCAKVLLEMKKEGFVSFSNVTFLKLYPIEADGVLDVVDAFPELMILVVEHIQMQLNSLFQDEEPYSVEGDARCSLASRTVSPRLSLPRLKMIEITWIVRDTSIIQVV</sequence>
<proteinExistence type="predicted"/>
<keyword evidence="2" id="KW-1185">Reference proteome</keyword>
<protein>
    <submittedName>
        <fullName evidence="1">F-box/FBD/LRR-repeat protein</fullName>
    </submittedName>
</protein>
<comment type="caution">
    <text evidence="1">The sequence shown here is derived from an EMBL/GenBank/DDBJ whole genome shotgun (WGS) entry which is preliminary data.</text>
</comment>
<organism evidence="1 2">
    <name type="scientific">Salvia divinorum</name>
    <name type="common">Maria pastora</name>
    <name type="synonym">Diviner's sage</name>
    <dbReference type="NCBI Taxonomy" id="28513"/>
    <lineage>
        <taxon>Eukaryota</taxon>
        <taxon>Viridiplantae</taxon>
        <taxon>Streptophyta</taxon>
        <taxon>Embryophyta</taxon>
        <taxon>Tracheophyta</taxon>
        <taxon>Spermatophyta</taxon>
        <taxon>Magnoliopsida</taxon>
        <taxon>eudicotyledons</taxon>
        <taxon>Gunneridae</taxon>
        <taxon>Pentapetalae</taxon>
        <taxon>asterids</taxon>
        <taxon>lamiids</taxon>
        <taxon>Lamiales</taxon>
        <taxon>Lamiaceae</taxon>
        <taxon>Nepetoideae</taxon>
        <taxon>Mentheae</taxon>
        <taxon>Salviinae</taxon>
        <taxon>Salvia</taxon>
        <taxon>Salvia subgen. Calosphace</taxon>
    </lineage>
</organism>
<dbReference type="EMBL" id="JBEAFC010000008">
    <property type="protein sequence ID" value="KAL1543098.1"/>
    <property type="molecule type" value="Genomic_DNA"/>
</dbReference>